<sequence>MSISTEHGHTVEIVPCAGATPSYRWIIRRSDGSALRRSPYAFSTEKGALISAECWSRELTEAGIR</sequence>
<protein>
    <recommendedName>
        <fullName evidence="3">DUF1508 domain-containing protein</fullName>
    </recommendedName>
</protein>
<evidence type="ECO:0000313" key="2">
    <source>
        <dbReference type="Proteomes" id="UP001236369"/>
    </source>
</evidence>
<reference evidence="1 2" key="1">
    <citation type="submission" date="2023-07" db="EMBL/GenBank/DDBJ databases">
        <title>Genomic Encyclopedia of Type Strains, Phase IV (KMG-IV): sequencing the most valuable type-strain genomes for metagenomic binning, comparative biology and taxonomic classification.</title>
        <authorList>
            <person name="Goeker M."/>
        </authorList>
    </citation>
    <scope>NUCLEOTIDE SEQUENCE [LARGE SCALE GENOMIC DNA]</scope>
    <source>
        <strain evidence="1 2">DSM 19562</strain>
    </source>
</reference>
<accession>A0ABU0HS29</accession>
<dbReference type="Proteomes" id="UP001236369">
    <property type="component" value="Unassembled WGS sequence"/>
</dbReference>
<keyword evidence="2" id="KW-1185">Reference proteome</keyword>
<gene>
    <name evidence="1" type="ORF">QO016_004670</name>
</gene>
<evidence type="ECO:0000313" key="1">
    <source>
        <dbReference type="EMBL" id="MDQ0445143.1"/>
    </source>
</evidence>
<evidence type="ECO:0008006" key="3">
    <source>
        <dbReference type="Google" id="ProtNLM"/>
    </source>
</evidence>
<name>A0ABU0HS29_9HYPH</name>
<organism evidence="1 2">
    <name type="scientific">Methylobacterium persicinum</name>
    <dbReference type="NCBI Taxonomy" id="374426"/>
    <lineage>
        <taxon>Bacteria</taxon>
        <taxon>Pseudomonadati</taxon>
        <taxon>Pseudomonadota</taxon>
        <taxon>Alphaproteobacteria</taxon>
        <taxon>Hyphomicrobiales</taxon>
        <taxon>Methylobacteriaceae</taxon>
        <taxon>Methylobacterium</taxon>
    </lineage>
</organism>
<comment type="caution">
    <text evidence="1">The sequence shown here is derived from an EMBL/GenBank/DDBJ whole genome shotgun (WGS) entry which is preliminary data.</text>
</comment>
<dbReference type="EMBL" id="JAUSVV010000021">
    <property type="protein sequence ID" value="MDQ0445143.1"/>
    <property type="molecule type" value="Genomic_DNA"/>
</dbReference>
<proteinExistence type="predicted"/>
<dbReference type="RefSeq" id="WP_238249530.1">
    <property type="nucleotide sequence ID" value="NZ_BPQX01000032.1"/>
</dbReference>